<keyword evidence="6" id="KW-0597">Phosphoprotein</keyword>
<evidence type="ECO:0000313" key="18">
    <source>
        <dbReference type="EMBL" id="TWI52945.1"/>
    </source>
</evidence>
<keyword evidence="9" id="KW-0547">Nucleotide-binding</keyword>
<keyword evidence="19" id="KW-1185">Reference proteome</keyword>
<evidence type="ECO:0000256" key="9">
    <source>
        <dbReference type="ARBA" id="ARBA00022741"/>
    </source>
</evidence>
<keyword evidence="7" id="KW-0808">Transferase</keyword>
<dbReference type="PANTHER" id="PTHR45528:SF1">
    <property type="entry name" value="SENSOR HISTIDINE KINASE CPXA"/>
    <property type="match status" value="1"/>
</dbReference>
<evidence type="ECO:0000256" key="13">
    <source>
        <dbReference type="ARBA" id="ARBA00023012"/>
    </source>
</evidence>
<dbReference type="InterPro" id="IPR003594">
    <property type="entry name" value="HATPase_dom"/>
</dbReference>
<evidence type="ECO:0000256" key="2">
    <source>
        <dbReference type="ARBA" id="ARBA00004314"/>
    </source>
</evidence>
<evidence type="ECO:0000256" key="3">
    <source>
        <dbReference type="ARBA" id="ARBA00004651"/>
    </source>
</evidence>
<feature type="transmembrane region" description="Helical" evidence="15">
    <location>
        <begin position="162"/>
        <end position="182"/>
    </location>
</feature>
<keyword evidence="14 15" id="KW-0472">Membrane</keyword>
<sequence length="471" mass="52963">MNRIDIKLGAAIILLLIAILLPLGFVLNQIFYGFYINQAQEETLTLSSQYASLINEEPTVNRLNVVEVAARISNQKMIILSEEGLVLAHSHMSMSEEDIRFFRDRLNVLDEQPYLTNSFKTSEGLTFLAAASIIEVGDTLAHIIVFSSLESIFQSLETVQNLVFLAAIGSLLFGVGLTIFISRKLSQPLVRMELAAREIAKGKLDTRIQEQSSDELGSLARAINDLAADLKRINEQRREFFANISHELRTPMTYLKGYAKVLREGLWKTEEEKNQYLNIIENEATRLTYLVNDLFDLAQMDEGRFTLQIKNVQLDELIKLILDKTSYKAGQKGIELRFSHEASSSEDTVIMGDPLRIEQALLNMIENAIRYTDSGKIDVSLLAAQKHVEITIQDTGMGIDKEELPYIFERFYRVEKSRSREFGGTGLGLSIVKQLIELHGGTIEVESTVGKGTVFTITLLRSIDAQGVDLF</sequence>
<evidence type="ECO:0000256" key="4">
    <source>
        <dbReference type="ARBA" id="ARBA00012438"/>
    </source>
</evidence>
<name>A0A562Q859_9BACI</name>
<dbReference type="GO" id="GO:0005524">
    <property type="term" value="F:ATP binding"/>
    <property type="evidence" value="ECO:0007669"/>
    <property type="project" value="UniProtKB-KW"/>
</dbReference>
<reference evidence="18 19" key="1">
    <citation type="journal article" date="2015" name="Stand. Genomic Sci.">
        <title>Genomic Encyclopedia of Bacterial and Archaeal Type Strains, Phase III: the genomes of soil and plant-associated and newly described type strains.</title>
        <authorList>
            <person name="Whitman W.B."/>
            <person name="Woyke T."/>
            <person name="Klenk H.P."/>
            <person name="Zhou Y."/>
            <person name="Lilburn T.G."/>
            <person name="Beck B.J."/>
            <person name="De Vos P."/>
            <person name="Vandamme P."/>
            <person name="Eisen J.A."/>
            <person name="Garrity G."/>
            <person name="Hugenholtz P."/>
            <person name="Kyrpides N.C."/>
        </authorList>
    </citation>
    <scope>NUCLEOTIDE SEQUENCE [LARGE SCALE GENOMIC DNA]</scope>
    <source>
        <strain evidence="18 19">CGMCC 1.10116</strain>
    </source>
</reference>
<keyword evidence="8 15" id="KW-0812">Transmembrane</keyword>
<comment type="caution">
    <text evidence="18">The sequence shown here is derived from an EMBL/GenBank/DDBJ whole genome shotgun (WGS) entry which is preliminary data.</text>
</comment>
<evidence type="ECO:0000256" key="12">
    <source>
        <dbReference type="ARBA" id="ARBA00022989"/>
    </source>
</evidence>
<dbReference type="FunFam" id="1.10.287.130:FF:000001">
    <property type="entry name" value="Two-component sensor histidine kinase"/>
    <property type="match status" value="1"/>
</dbReference>
<evidence type="ECO:0000256" key="6">
    <source>
        <dbReference type="ARBA" id="ARBA00022553"/>
    </source>
</evidence>
<proteinExistence type="predicted"/>
<dbReference type="InterPro" id="IPR036097">
    <property type="entry name" value="HisK_dim/P_sf"/>
</dbReference>
<organism evidence="18 19">
    <name type="scientific">Halalkalibacter nanhaiisediminis</name>
    <dbReference type="NCBI Taxonomy" id="688079"/>
    <lineage>
        <taxon>Bacteria</taxon>
        <taxon>Bacillati</taxon>
        <taxon>Bacillota</taxon>
        <taxon>Bacilli</taxon>
        <taxon>Bacillales</taxon>
        <taxon>Bacillaceae</taxon>
        <taxon>Halalkalibacter</taxon>
    </lineage>
</organism>
<evidence type="ECO:0000256" key="15">
    <source>
        <dbReference type="SAM" id="Phobius"/>
    </source>
</evidence>
<dbReference type="InterPro" id="IPR036890">
    <property type="entry name" value="HATPase_C_sf"/>
</dbReference>
<dbReference type="SMART" id="SM00388">
    <property type="entry name" value="HisKA"/>
    <property type="match status" value="1"/>
</dbReference>
<dbReference type="GO" id="GO:0045121">
    <property type="term" value="C:membrane raft"/>
    <property type="evidence" value="ECO:0007669"/>
    <property type="project" value="UniProtKB-SubCell"/>
</dbReference>
<dbReference type="CDD" id="cd00082">
    <property type="entry name" value="HisKA"/>
    <property type="match status" value="1"/>
</dbReference>
<evidence type="ECO:0000256" key="10">
    <source>
        <dbReference type="ARBA" id="ARBA00022777"/>
    </source>
</evidence>
<dbReference type="GO" id="GO:0005886">
    <property type="term" value="C:plasma membrane"/>
    <property type="evidence" value="ECO:0007669"/>
    <property type="project" value="UniProtKB-SubCell"/>
</dbReference>
<dbReference type="RefSeq" id="WP_144451722.1">
    <property type="nucleotide sequence ID" value="NZ_VLKZ01000015.1"/>
</dbReference>
<keyword evidence="12 15" id="KW-1133">Transmembrane helix</keyword>
<evidence type="ECO:0000259" key="17">
    <source>
        <dbReference type="PROSITE" id="PS50885"/>
    </source>
</evidence>
<keyword evidence="10" id="KW-0418">Kinase</keyword>
<dbReference type="FunFam" id="3.30.565.10:FF:000023">
    <property type="entry name" value="PAS domain-containing sensor histidine kinase"/>
    <property type="match status" value="1"/>
</dbReference>
<dbReference type="GO" id="GO:0000155">
    <property type="term" value="F:phosphorelay sensor kinase activity"/>
    <property type="evidence" value="ECO:0007669"/>
    <property type="project" value="InterPro"/>
</dbReference>
<dbReference type="Pfam" id="PF00512">
    <property type="entry name" value="HisKA"/>
    <property type="match status" value="1"/>
</dbReference>
<dbReference type="InterPro" id="IPR004358">
    <property type="entry name" value="Sig_transdc_His_kin-like_C"/>
</dbReference>
<dbReference type="SMART" id="SM00387">
    <property type="entry name" value="HATPase_c"/>
    <property type="match status" value="1"/>
</dbReference>
<evidence type="ECO:0000256" key="11">
    <source>
        <dbReference type="ARBA" id="ARBA00022840"/>
    </source>
</evidence>
<dbReference type="Proteomes" id="UP000315711">
    <property type="component" value="Unassembled WGS sequence"/>
</dbReference>
<dbReference type="PANTHER" id="PTHR45528">
    <property type="entry name" value="SENSOR HISTIDINE KINASE CPXA"/>
    <property type="match status" value="1"/>
</dbReference>
<dbReference type="PRINTS" id="PR00344">
    <property type="entry name" value="BCTRLSENSOR"/>
</dbReference>
<dbReference type="PROSITE" id="PS50109">
    <property type="entry name" value="HIS_KIN"/>
    <property type="match status" value="1"/>
</dbReference>
<dbReference type="InterPro" id="IPR003661">
    <property type="entry name" value="HisK_dim/P_dom"/>
</dbReference>
<dbReference type="SMART" id="SM00304">
    <property type="entry name" value="HAMP"/>
    <property type="match status" value="1"/>
</dbReference>
<comment type="subcellular location">
    <subcellularLocation>
        <location evidence="3">Cell membrane</location>
        <topology evidence="3">Multi-pass membrane protein</topology>
    </subcellularLocation>
    <subcellularLocation>
        <location evidence="2">Membrane raft</location>
        <topology evidence="2">Multi-pass membrane protein</topology>
    </subcellularLocation>
</comment>
<gene>
    <name evidence="18" type="ORF">IQ10_03552</name>
</gene>
<evidence type="ECO:0000259" key="16">
    <source>
        <dbReference type="PROSITE" id="PS50109"/>
    </source>
</evidence>
<comment type="catalytic activity">
    <reaction evidence="1">
        <text>ATP + protein L-histidine = ADP + protein N-phospho-L-histidine.</text>
        <dbReference type="EC" id="2.7.13.3"/>
    </reaction>
</comment>
<dbReference type="Gene3D" id="6.10.340.10">
    <property type="match status" value="1"/>
</dbReference>
<keyword evidence="5" id="KW-1003">Cell membrane</keyword>
<evidence type="ECO:0000256" key="1">
    <source>
        <dbReference type="ARBA" id="ARBA00000085"/>
    </source>
</evidence>
<dbReference type="EMBL" id="VLKZ01000015">
    <property type="protein sequence ID" value="TWI52945.1"/>
    <property type="molecule type" value="Genomic_DNA"/>
</dbReference>
<dbReference type="SUPFAM" id="SSF158472">
    <property type="entry name" value="HAMP domain-like"/>
    <property type="match status" value="1"/>
</dbReference>
<keyword evidence="13" id="KW-0902">Two-component regulatory system</keyword>
<dbReference type="Pfam" id="PF00672">
    <property type="entry name" value="HAMP"/>
    <property type="match status" value="1"/>
</dbReference>
<evidence type="ECO:0000256" key="5">
    <source>
        <dbReference type="ARBA" id="ARBA00022475"/>
    </source>
</evidence>
<dbReference type="InterPro" id="IPR003660">
    <property type="entry name" value="HAMP_dom"/>
</dbReference>
<dbReference type="EC" id="2.7.13.3" evidence="4"/>
<feature type="domain" description="HAMP" evidence="17">
    <location>
        <begin position="183"/>
        <end position="235"/>
    </location>
</feature>
<evidence type="ECO:0000256" key="7">
    <source>
        <dbReference type="ARBA" id="ARBA00022679"/>
    </source>
</evidence>
<feature type="transmembrane region" description="Helical" evidence="15">
    <location>
        <begin position="12"/>
        <end position="35"/>
    </location>
</feature>
<dbReference type="PROSITE" id="PS50885">
    <property type="entry name" value="HAMP"/>
    <property type="match status" value="1"/>
</dbReference>
<dbReference type="SUPFAM" id="SSF47384">
    <property type="entry name" value="Homodimeric domain of signal transducing histidine kinase"/>
    <property type="match status" value="1"/>
</dbReference>
<dbReference type="Gene3D" id="1.10.287.130">
    <property type="match status" value="1"/>
</dbReference>
<evidence type="ECO:0000256" key="14">
    <source>
        <dbReference type="ARBA" id="ARBA00023136"/>
    </source>
</evidence>
<dbReference type="SUPFAM" id="SSF55874">
    <property type="entry name" value="ATPase domain of HSP90 chaperone/DNA topoisomerase II/histidine kinase"/>
    <property type="match status" value="1"/>
</dbReference>
<dbReference type="InterPro" id="IPR050398">
    <property type="entry name" value="HssS/ArlS-like"/>
</dbReference>
<dbReference type="CDD" id="cd06225">
    <property type="entry name" value="HAMP"/>
    <property type="match status" value="1"/>
</dbReference>
<feature type="domain" description="Histidine kinase" evidence="16">
    <location>
        <begin position="243"/>
        <end position="463"/>
    </location>
</feature>
<evidence type="ECO:0000256" key="8">
    <source>
        <dbReference type="ARBA" id="ARBA00022692"/>
    </source>
</evidence>
<dbReference type="OrthoDB" id="9813151at2"/>
<dbReference type="CDD" id="cd00075">
    <property type="entry name" value="HATPase"/>
    <property type="match status" value="1"/>
</dbReference>
<protein>
    <recommendedName>
        <fullName evidence="4">histidine kinase</fullName>
        <ecNumber evidence="4">2.7.13.3</ecNumber>
    </recommendedName>
</protein>
<dbReference type="Pfam" id="PF02518">
    <property type="entry name" value="HATPase_c"/>
    <property type="match status" value="1"/>
</dbReference>
<keyword evidence="11" id="KW-0067">ATP-binding</keyword>
<accession>A0A562Q859</accession>
<dbReference type="InterPro" id="IPR005467">
    <property type="entry name" value="His_kinase_dom"/>
</dbReference>
<dbReference type="AlphaFoldDB" id="A0A562Q859"/>
<dbReference type="Gene3D" id="3.30.565.10">
    <property type="entry name" value="Histidine kinase-like ATPase, C-terminal domain"/>
    <property type="match status" value="1"/>
</dbReference>
<evidence type="ECO:0000313" key="19">
    <source>
        <dbReference type="Proteomes" id="UP000315711"/>
    </source>
</evidence>